<accession>A0A4R2GG50</accession>
<keyword evidence="2" id="KW-1185">Reference proteome</keyword>
<sequence>MIVEQCLFGYEDGHRLLASSLPLGDEASLLVELSDLAPGSMFGRSEGYWTGIPAPMLGRYVLMRTWPAPEMSRPGCVWTHGLLLDPISLGELPDLSALAAYMRRPTTPNDRSTYREALFVEAREGVSVGGVDDSQLRALLISLYGVPGPADMLSEPGEADGAVFAVWSQQWPRLRRNFRFQTAVTRGKRTSFITRFDISFHLRGGDEVNSNALGESAWLSLAISDAKHGPEGALRTFLHRYGVDVRRQRGSFRPLAEIKLLDVVSDQRSGRRLLELITATFPDPEDAASLKQDIVDGVLVPVAQIEVLSFVLSQGQNPILPLPTIAGLSRLEALWPIRSDDMLDLAERAVGFGSALGSAIFTIVSGIIPPDEFWALTTKFPSIRLRMVTGQPELLLLDGMRVVDNATVASMLKLVPTDAAICNELITRLLDRDNEALARAALDHFPRSVAAQVIAALDEGALPIGSAWVRVLAGQPEVLLDPTAMSRVSKTSLFYELAETLGWLTPEVIRAGILPWMAAISDIANDLNEDRSAVLQSFLVALALMSGSDSGRRVLEEFFHEVHERIMGSSLPLRARDMLLPMLPDAGWYKNWDLGARLRLAIATAYVEYNYPPKSYAMLGRTRKSRLLLADAAGSVRGGEALEAAARRG</sequence>
<name>A0A4R2GG50_9HYPH</name>
<reference evidence="1 2" key="1">
    <citation type="submission" date="2019-03" db="EMBL/GenBank/DDBJ databases">
        <title>Genomic Encyclopedia of Type Strains, Phase IV (KMG-IV): sequencing the most valuable type-strain genomes for metagenomic binning, comparative biology and taxonomic classification.</title>
        <authorList>
            <person name="Goeker M."/>
        </authorList>
    </citation>
    <scope>NUCLEOTIDE SEQUENCE [LARGE SCALE GENOMIC DNA]</scope>
    <source>
        <strain evidence="1 2">DSM 22958</strain>
    </source>
</reference>
<evidence type="ECO:0000313" key="2">
    <source>
        <dbReference type="Proteomes" id="UP000294881"/>
    </source>
</evidence>
<proteinExistence type="predicted"/>
<dbReference type="AlphaFoldDB" id="A0A4R2GG50"/>
<organism evidence="1 2">
    <name type="scientific">Camelimonas lactis</name>
    <dbReference type="NCBI Taxonomy" id="659006"/>
    <lineage>
        <taxon>Bacteria</taxon>
        <taxon>Pseudomonadati</taxon>
        <taxon>Pseudomonadota</taxon>
        <taxon>Alphaproteobacteria</taxon>
        <taxon>Hyphomicrobiales</taxon>
        <taxon>Chelatococcaceae</taxon>
        <taxon>Camelimonas</taxon>
    </lineage>
</organism>
<comment type="caution">
    <text evidence="1">The sequence shown here is derived from an EMBL/GenBank/DDBJ whole genome shotgun (WGS) entry which is preliminary data.</text>
</comment>
<protein>
    <submittedName>
        <fullName evidence="1">Uncharacterized protein</fullName>
    </submittedName>
</protein>
<evidence type="ECO:0000313" key="1">
    <source>
        <dbReference type="EMBL" id="TCO07179.1"/>
    </source>
</evidence>
<gene>
    <name evidence="1" type="ORF">EV666_1366</name>
</gene>
<dbReference type="EMBL" id="SLWL01000036">
    <property type="protein sequence ID" value="TCO07179.1"/>
    <property type="molecule type" value="Genomic_DNA"/>
</dbReference>
<dbReference type="Pfam" id="PF20012">
    <property type="entry name" value="GAP1-N1"/>
    <property type="match status" value="1"/>
</dbReference>
<dbReference type="Proteomes" id="UP000294881">
    <property type="component" value="Unassembled WGS sequence"/>
</dbReference>